<dbReference type="Pfam" id="PF08541">
    <property type="entry name" value="ACP_syn_III_C"/>
    <property type="match status" value="1"/>
</dbReference>
<evidence type="ECO:0000256" key="2">
    <source>
        <dbReference type="ARBA" id="ARBA00023315"/>
    </source>
</evidence>
<dbReference type="PANTHER" id="PTHR34069:SF2">
    <property type="entry name" value="BETA-KETOACYL-[ACYL-CARRIER-PROTEIN] SYNTHASE III"/>
    <property type="match status" value="1"/>
</dbReference>
<dbReference type="NCBIfam" id="NF005703">
    <property type="entry name" value="PRK07515.1"/>
    <property type="match status" value="1"/>
</dbReference>
<dbReference type="EMBL" id="JAQQXQ010000014">
    <property type="protein sequence ID" value="MDC8755791.1"/>
    <property type="molecule type" value="Genomic_DNA"/>
</dbReference>
<evidence type="ECO:0000256" key="3">
    <source>
        <dbReference type="SAM" id="MobiDB-lite"/>
    </source>
</evidence>
<protein>
    <submittedName>
        <fullName evidence="6">Beta-ketoacyl-ACP synthase III</fullName>
    </submittedName>
</protein>
<dbReference type="Gene3D" id="3.40.47.10">
    <property type="match status" value="2"/>
</dbReference>
<name>A0ABT5JSQ0_9SPHN</name>
<keyword evidence="1" id="KW-0808">Transferase</keyword>
<evidence type="ECO:0000256" key="1">
    <source>
        <dbReference type="ARBA" id="ARBA00022679"/>
    </source>
</evidence>
<dbReference type="CDD" id="cd00830">
    <property type="entry name" value="KAS_III"/>
    <property type="match status" value="1"/>
</dbReference>
<evidence type="ECO:0000259" key="5">
    <source>
        <dbReference type="Pfam" id="PF08545"/>
    </source>
</evidence>
<organism evidence="6 7">
    <name type="scientific">Erythrobacter fulvus</name>
    <dbReference type="NCBI Taxonomy" id="2987523"/>
    <lineage>
        <taxon>Bacteria</taxon>
        <taxon>Pseudomonadati</taxon>
        <taxon>Pseudomonadota</taxon>
        <taxon>Alphaproteobacteria</taxon>
        <taxon>Sphingomonadales</taxon>
        <taxon>Erythrobacteraceae</taxon>
        <taxon>Erythrobacter/Porphyrobacter group</taxon>
        <taxon>Erythrobacter</taxon>
    </lineage>
</organism>
<proteinExistence type="predicted"/>
<dbReference type="Pfam" id="PF08545">
    <property type="entry name" value="ACP_syn_III"/>
    <property type="match status" value="1"/>
</dbReference>
<dbReference type="PANTHER" id="PTHR34069">
    <property type="entry name" value="3-OXOACYL-[ACYL-CARRIER-PROTEIN] SYNTHASE 3"/>
    <property type="match status" value="1"/>
</dbReference>
<dbReference type="SUPFAM" id="SSF53901">
    <property type="entry name" value="Thiolase-like"/>
    <property type="match status" value="1"/>
</dbReference>
<keyword evidence="2" id="KW-0012">Acyltransferase</keyword>
<feature type="domain" description="Beta-ketoacyl-[acyl-carrier-protein] synthase III N-terminal" evidence="5">
    <location>
        <begin position="165"/>
        <end position="245"/>
    </location>
</feature>
<dbReference type="Proteomes" id="UP001216558">
    <property type="component" value="Unassembled WGS sequence"/>
</dbReference>
<keyword evidence="7" id="KW-1185">Reference proteome</keyword>
<feature type="domain" description="Beta-ketoacyl-[acyl-carrier-protein] synthase III C-terminal" evidence="4">
    <location>
        <begin position="298"/>
        <end position="385"/>
    </location>
</feature>
<evidence type="ECO:0000259" key="4">
    <source>
        <dbReference type="Pfam" id="PF08541"/>
    </source>
</evidence>
<sequence>MQEGPMQESQPTPALTGRPVISSTGLFTPAETITNEELVAAFNAFVDRHNAAHAEAIAAGEAEPLAYSSVEFIEKASGIKARHVMSKAPILDPDVMCPRLPERANDELSVMAEIGVAAAKQALERAGRSPADVDAVLCAASNMQRPYPAMAIEIQQALGIDGFGFDMNVACSSATFGIQTAADYIRAGNAKSVLVVSPEITSGHLNWRDRDSHFIFGDVATAVLVEDAAIAPAQHWDILGTKLKTVFSNNIRNNFGFLNRATPETEGTADKLFVQEGRKVFKEVVPMVAQMILDEAARLGIDPEGLRRLWLHQANAGMNRLIAHKVLGHEANEDESPTVLDTYGNTSSAGSIIAFHQHSDDLQPGDTGLICSFGAGYSAGTVFVRKAG</sequence>
<evidence type="ECO:0000313" key="6">
    <source>
        <dbReference type="EMBL" id="MDC8755791.1"/>
    </source>
</evidence>
<feature type="region of interest" description="Disordered" evidence="3">
    <location>
        <begin position="1"/>
        <end position="22"/>
    </location>
</feature>
<gene>
    <name evidence="6" type="ORF">OIK40_14165</name>
</gene>
<reference evidence="6 7" key="1">
    <citation type="submission" date="2022-10" db="EMBL/GenBank/DDBJ databases">
        <title>Erythrobacter sp. sf7 Genome sequencing.</title>
        <authorList>
            <person name="Park S."/>
        </authorList>
    </citation>
    <scope>NUCLEOTIDE SEQUENCE [LARGE SCALE GENOMIC DNA]</scope>
    <source>
        <strain evidence="7">sf7</strain>
    </source>
</reference>
<accession>A0ABT5JSQ0</accession>
<comment type="caution">
    <text evidence="6">The sequence shown here is derived from an EMBL/GenBank/DDBJ whole genome shotgun (WGS) entry which is preliminary data.</text>
</comment>
<dbReference type="InterPro" id="IPR016039">
    <property type="entry name" value="Thiolase-like"/>
</dbReference>
<evidence type="ECO:0000313" key="7">
    <source>
        <dbReference type="Proteomes" id="UP001216558"/>
    </source>
</evidence>
<dbReference type="InterPro" id="IPR013751">
    <property type="entry name" value="ACP_syn_III_N"/>
</dbReference>
<dbReference type="InterPro" id="IPR013747">
    <property type="entry name" value="ACP_syn_III_C"/>
</dbReference>